<proteinExistence type="predicted"/>
<evidence type="ECO:0000313" key="2">
    <source>
        <dbReference type="EMBL" id="QIK73288.1"/>
    </source>
</evidence>
<feature type="domain" description="YgjP-like metallopeptidase" evidence="1">
    <location>
        <begin position="48"/>
        <end position="154"/>
    </location>
</feature>
<dbReference type="Gene3D" id="3.30.2010.10">
    <property type="entry name" value="Metalloproteases ('zincins'), catalytic domain"/>
    <property type="match status" value="1"/>
</dbReference>
<accession>A0A6G7Y9G4</accession>
<sequence>MPAEDYEVRPSRRRTRTMTAFREEGRLVVVVPEHMTARQRRDLIPGLVERYLSKEARQRPPRADQEITQRAVELYQAYIAGHTDQPEPTIGARWVSNMASRWASCTPTSGEIRVSDRLQAMPSWVLDYVLLHEVAHLVEREHNDRFWQLVHAHAESQRARGFLEGVDYVRRHQP</sequence>
<dbReference type="InterPro" id="IPR002725">
    <property type="entry name" value="YgjP-like_metallopeptidase"/>
</dbReference>
<reference evidence="2 3" key="1">
    <citation type="submission" date="2020-03" db="EMBL/GenBank/DDBJ databases">
        <title>Propioniciclava sp. nov., isolated from Hydrophilus acuminatus.</title>
        <authorList>
            <person name="Hyun D.-W."/>
            <person name="Bae J.-W."/>
        </authorList>
    </citation>
    <scope>NUCLEOTIDE SEQUENCE [LARGE SCALE GENOMIC DNA]</scope>
    <source>
        <strain evidence="2 3">HDW11</strain>
    </source>
</reference>
<dbReference type="RefSeq" id="WP_166234357.1">
    <property type="nucleotide sequence ID" value="NZ_CP049865.1"/>
</dbReference>
<evidence type="ECO:0000259" key="1">
    <source>
        <dbReference type="Pfam" id="PF01863"/>
    </source>
</evidence>
<dbReference type="PANTHER" id="PTHR30399:SF1">
    <property type="entry name" value="UTP PYROPHOSPHATASE"/>
    <property type="match status" value="1"/>
</dbReference>
<dbReference type="AlphaFoldDB" id="A0A6G7Y9G4"/>
<dbReference type="PANTHER" id="PTHR30399">
    <property type="entry name" value="UNCHARACTERIZED PROTEIN YGJP"/>
    <property type="match status" value="1"/>
</dbReference>
<dbReference type="CDD" id="cd07344">
    <property type="entry name" value="M48_yhfN_like"/>
    <property type="match status" value="1"/>
</dbReference>
<gene>
    <name evidence="2" type="ORF">G7070_14740</name>
</gene>
<dbReference type="InterPro" id="IPR053136">
    <property type="entry name" value="UTP_pyrophosphatase-like"/>
</dbReference>
<name>A0A6G7Y9G4_9ACTN</name>
<dbReference type="KEGG" id="prv:G7070_14740"/>
<dbReference type="Pfam" id="PF01863">
    <property type="entry name" value="YgjP-like"/>
    <property type="match status" value="1"/>
</dbReference>
<dbReference type="Proteomes" id="UP000501058">
    <property type="component" value="Chromosome"/>
</dbReference>
<evidence type="ECO:0000313" key="3">
    <source>
        <dbReference type="Proteomes" id="UP000501058"/>
    </source>
</evidence>
<protein>
    <submittedName>
        <fullName evidence="2">M48 family metallopeptidase</fullName>
    </submittedName>
</protein>
<organism evidence="2 3">
    <name type="scientific">Propioniciclava coleopterorum</name>
    <dbReference type="NCBI Taxonomy" id="2714937"/>
    <lineage>
        <taxon>Bacteria</taxon>
        <taxon>Bacillati</taxon>
        <taxon>Actinomycetota</taxon>
        <taxon>Actinomycetes</taxon>
        <taxon>Propionibacteriales</taxon>
        <taxon>Propionibacteriaceae</taxon>
        <taxon>Propioniciclava</taxon>
    </lineage>
</organism>
<keyword evidence="3" id="KW-1185">Reference proteome</keyword>
<dbReference type="EMBL" id="CP049865">
    <property type="protein sequence ID" value="QIK73288.1"/>
    <property type="molecule type" value="Genomic_DNA"/>
</dbReference>